<dbReference type="PANTHER" id="PTHR24320">
    <property type="entry name" value="RETINOL DEHYDROGENASE"/>
    <property type="match status" value="1"/>
</dbReference>
<dbReference type="InterPro" id="IPR036291">
    <property type="entry name" value="NAD(P)-bd_dom_sf"/>
</dbReference>
<evidence type="ECO:0000256" key="1">
    <source>
        <dbReference type="ARBA" id="ARBA00006484"/>
    </source>
</evidence>
<dbReference type="PRINTS" id="PR00081">
    <property type="entry name" value="GDHRDH"/>
</dbReference>
<dbReference type="SUPFAM" id="SSF51735">
    <property type="entry name" value="NAD(P)-binding Rossmann-fold domains"/>
    <property type="match status" value="1"/>
</dbReference>
<dbReference type="Pfam" id="PF00106">
    <property type="entry name" value="adh_short"/>
    <property type="match status" value="1"/>
</dbReference>
<proteinExistence type="inferred from homology"/>
<evidence type="ECO:0000313" key="4">
    <source>
        <dbReference type="Proteomes" id="UP000766486"/>
    </source>
</evidence>
<dbReference type="Proteomes" id="UP000766486">
    <property type="component" value="Unassembled WGS sequence"/>
</dbReference>
<evidence type="ECO:0000313" key="3">
    <source>
        <dbReference type="EMBL" id="VUC35957.1"/>
    </source>
</evidence>
<name>A0ABY6V0J4_BIOOC</name>
<keyword evidence="2" id="KW-0560">Oxidoreductase</keyword>
<dbReference type="InterPro" id="IPR002347">
    <property type="entry name" value="SDR_fam"/>
</dbReference>
<dbReference type="EMBL" id="CABFNS010000923">
    <property type="protein sequence ID" value="VUC35957.1"/>
    <property type="molecule type" value="Genomic_DNA"/>
</dbReference>
<accession>A0ABY6V0J4</accession>
<protein>
    <recommendedName>
        <fullName evidence="5">Short-chain dehydrogenase</fullName>
    </recommendedName>
</protein>
<dbReference type="PANTHER" id="PTHR24320:SF272">
    <property type="entry name" value="NAD(P)-BINDING ROSSMANN-FOLD SUPERFAMILY PROTEIN"/>
    <property type="match status" value="1"/>
</dbReference>
<gene>
    <name evidence="3" type="ORF">CLO192961_LOCUS429846</name>
</gene>
<comment type="similarity">
    <text evidence="1">Belongs to the short-chain dehydrogenases/reductases (SDR) family.</text>
</comment>
<evidence type="ECO:0000256" key="2">
    <source>
        <dbReference type="ARBA" id="ARBA00023002"/>
    </source>
</evidence>
<comment type="caution">
    <text evidence="3">The sequence shown here is derived from an EMBL/GenBank/DDBJ whole genome shotgun (WGS) entry which is preliminary data.</text>
</comment>
<dbReference type="Gene3D" id="3.40.50.720">
    <property type="entry name" value="NAD(P)-binding Rossmann-like Domain"/>
    <property type="match status" value="1"/>
</dbReference>
<organism evidence="3 4">
    <name type="scientific">Bionectria ochroleuca</name>
    <name type="common">Gliocladium roseum</name>
    <dbReference type="NCBI Taxonomy" id="29856"/>
    <lineage>
        <taxon>Eukaryota</taxon>
        <taxon>Fungi</taxon>
        <taxon>Dikarya</taxon>
        <taxon>Ascomycota</taxon>
        <taxon>Pezizomycotina</taxon>
        <taxon>Sordariomycetes</taxon>
        <taxon>Hypocreomycetidae</taxon>
        <taxon>Hypocreales</taxon>
        <taxon>Bionectriaceae</taxon>
        <taxon>Clonostachys</taxon>
    </lineage>
</organism>
<evidence type="ECO:0008006" key="5">
    <source>
        <dbReference type="Google" id="ProtNLM"/>
    </source>
</evidence>
<keyword evidence="4" id="KW-1185">Reference proteome</keyword>
<reference evidence="3 4" key="1">
    <citation type="submission" date="2019-06" db="EMBL/GenBank/DDBJ databases">
        <authorList>
            <person name="Broberg M."/>
        </authorList>
    </citation>
    <scope>NUCLEOTIDE SEQUENCE [LARGE SCALE GENOMIC DNA]</scope>
</reference>
<sequence length="332" mass="35858">MASRYAEVHKSPTGAGDARPTALQIIKDEQLENRLVGKNVLITGCSSGIGLETARALFATGATLYLTARDIPKAEIELSSLTSSGRVHLLELDLTSLDSVRACASKFLSQADHLHLFIANAGVMACPEGRTKDGFETQFGVNHLAHFLLFNLLKDALLRSATSGLNSRAVFLSSVGHRMGSVNFDNLKLEGAYNQWAAYGQSKTAVVWTANEIDRRYKSKGLRAMSVMPGGIDTGLQKHMSDEETSQMFGSDEVRAAWKSPEQGAATTVWAATAKALENEGAKYLEDCQIAPQWEQDSGMLGVGYAPWAFDEAGEAKLWNVSLGLVGLQSQE</sequence>